<reference evidence="3 4" key="1">
    <citation type="submission" date="2017-03" db="EMBL/GenBank/DDBJ databases">
        <authorList>
            <person name="Afonso C.L."/>
            <person name="Miller P.J."/>
            <person name="Scott M.A."/>
            <person name="Spackman E."/>
            <person name="Goraichik I."/>
            <person name="Dimitrov K.M."/>
            <person name="Suarez D.L."/>
            <person name="Swayne D.E."/>
        </authorList>
    </citation>
    <scope>NUCLEOTIDE SEQUENCE [LARGE SCALE GENOMIC DNA]</scope>
    <source>
        <strain evidence="3">SB41UT1</strain>
    </source>
</reference>
<evidence type="ECO:0000256" key="2">
    <source>
        <dbReference type="ARBA" id="ARBA00022845"/>
    </source>
</evidence>
<accession>A0A1X7AM62</accession>
<protein>
    <submittedName>
        <fullName evidence="3">Ribosome modulation factor</fullName>
    </submittedName>
</protein>
<dbReference type="NCBIfam" id="NF041886">
    <property type="entry name" value="Rmf_CrpP_fam"/>
    <property type="match status" value="1"/>
</dbReference>
<evidence type="ECO:0000313" key="4">
    <source>
        <dbReference type="Proteomes" id="UP000196573"/>
    </source>
</evidence>
<proteinExistence type="predicted"/>
<organism evidence="3 4">
    <name type="scientific">Parendozoicomonas haliclonae</name>
    <dbReference type="NCBI Taxonomy" id="1960125"/>
    <lineage>
        <taxon>Bacteria</taxon>
        <taxon>Pseudomonadati</taxon>
        <taxon>Pseudomonadota</taxon>
        <taxon>Gammaproteobacteria</taxon>
        <taxon>Oceanospirillales</taxon>
        <taxon>Endozoicomonadaceae</taxon>
        <taxon>Parendozoicomonas</taxon>
    </lineage>
</organism>
<sequence length="74" mass="8457">MKRQKRDKTERAFAKGYHVGNAGRGNEICPHHEVSEQRQAWLNGWREGWTDHVNGFVGISGLSRVNGLTEYDMS</sequence>
<dbReference type="NCBIfam" id="NF011162">
    <property type="entry name" value="PRK14563.1"/>
    <property type="match status" value="1"/>
</dbReference>
<dbReference type="EMBL" id="FWPT01000007">
    <property type="protein sequence ID" value="SMA49237.1"/>
    <property type="molecule type" value="Genomic_DNA"/>
</dbReference>
<name>A0A1X7AM62_9GAMM</name>
<dbReference type="Proteomes" id="UP000196573">
    <property type="component" value="Unassembled WGS sequence"/>
</dbReference>
<dbReference type="InterPro" id="IPR023200">
    <property type="entry name" value="RMF_sf"/>
</dbReference>
<gene>
    <name evidence="3" type="primary">rmf</name>
    <name evidence="3" type="ORF">EHSB41UT_03130</name>
</gene>
<keyword evidence="2" id="KW-0810">Translation regulation</keyword>
<dbReference type="AlphaFoldDB" id="A0A1X7AM62"/>
<keyword evidence="1" id="KW-0963">Cytoplasm</keyword>
<keyword evidence="4" id="KW-1185">Reference proteome</keyword>
<dbReference type="OrthoDB" id="5917763at2"/>
<dbReference type="GO" id="GO:0006417">
    <property type="term" value="P:regulation of translation"/>
    <property type="evidence" value="ECO:0007669"/>
    <property type="project" value="UniProtKB-KW"/>
</dbReference>
<dbReference type="InterPro" id="IPR007040">
    <property type="entry name" value="Ribosome_modulation_factor"/>
</dbReference>
<dbReference type="Pfam" id="PF04957">
    <property type="entry name" value="RMF"/>
    <property type="match status" value="1"/>
</dbReference>
<dbReference type="RefSeq" id="WP_087111532.1">
    <property type="nucleotide sequence ID" value="NZ_CBCSCN010000007.1"/>
</dbReference>
<evidence type="ECO:0000313" key="3">
    <source>
        <dbReference type="EMBL" id="SMA49237.1"/>
    </source>
</evidence>
<evidence type="ECO:0000256" key="1">
    <source>
        <dbReference type="ARBA" id="ARBA00022490"/>
    </source>
</evidence>
<dbReference type="Gene3D" id="1.10.10.620">
    <property type="entry name" value="ribosome modulation factor like domain"/>
    <property type="match status" value="1"/>
</dbReference>